<dbReference type="VEuPathDB" id="FungiDB:PV07_04967"/>
<dbReference type="OrthoDB" id="3647690at2759"/>
<keyword evidence="14" id="KW-1185">Reference proteome</keyword>
<dbReference type="GO" id="GO:0070823">
    <property type="term" value="C:HDA1 complex"/>
    <property type="evidence" value="ECO:0007669"/>
    <property type="project" value="InterPro"/>
</dbReference>
<feature type="compositionally biased region" description="Acidic residues" evidence="12">
    <location>
        <begin position="321"/>
        <end position="331"/>
    </location>
</feature>
<evidence type="ECO:0000256" key="1">
    <source>
        <dbReference type="ARBA" id="ARBA00004123"/>
    </source>
</evidence>
<keyword evidence="10" id="KW-0539">Nucleus</keyword>
<evidence type="ECO:0000256" key="2">
    <source>
        <dbReference type="ARBA" id="ARBA00004286"/>
    </source>
</evidence>
<keyword evidence="4" id="KW-0547">Nucleotide-binding</keyword>
<feature type="compositionally biased region" description="Basic and acidic residues" evidence="12">
    <location>
        <begin position="419"/>
        <end position="441"/>
    </location>
</feature>
<evidence type="ECO:0000256" key="12">
    <source>
        <dbReference type="SAM" id="MobiDB-lite"/>
    </source>
</evidence>
<feature type="coiled-coil region" evidence="11">
    <location>
        <begin position="1036"/>
        <end position="1210"/>
    </location>
</feature>
<dbReference type="Gene3D" id="2.40.50.40">
    <property type="match status" value="1"/>
</dbReference>
<keyword evidence="5" id="KW-0227">DNA damage</keyword>
<evidence type="ECO:0000313" key="14">
    <source>
        <dbReference type="Proteomes" id="UP000054466"/>
    </source>
</evidence>
<dbReference type="Proteomes" id="UP000054466">
    <property type="component" value="Unassembled WGS sequence"/>
</dbReference>
<feature type="compositionally biased region" description="Low complexity" evidence="12">
    <location>
        <begin position="596"/>
        <end position="611"/>
    </location>
</feature>
<dbReference type="InterPro" id="IPR021006">
    <property type="entry name" value="Hda2/3"/>
</dbReference>
<feature type="region of interest" description="Disordered" evidence="12">
    <location>
        <begin position="397"/>
        <end position="501"/>
    </location>
</feature>
<dbReference type="GO" id="GO:0003684">
    <property type="term" value="F:damaged DNA binding"/>
    <property type="evidence" value="ECO:0007669"/>
    <property type="project" value="TreeGrafter"/>
</dbReference>
<evidence type="ECO:0000256" key="8">
    <source>
        <dbReference type="ARBA" id="ARBA00023172"/>
    </source>
</evidence>
<feature type="compositionally biased region" description="Polar residues" evidence="12">
    <location>
        <begin position="112"/>
        <end position="125"/>
    </location>
</feature>
<feature type="compositionally biased region" description="Polar residues" evidence="12">
    <location>
        <begin position="344"/>
        <end position="361"/>
    </location>
</feature>
<name>A0A0D2CFX5_9EURO</name>
<feature type="region of interest" description="Disordered" evidence="12">
    <location>
        <begin position="956"/>
        <end position="991"/>
    </location>
</feature>
<keyword evidence="6" id="KW-0067">ATP-binding</keyword>
<evidence type="ECO:0008006" key="15">
    <source>
        <dbReference type="Google" id="ProtNLM"/>
    </source>
</evidence>
<evidence type="ECO:0000313" key="13">
    <source>
        <dbReference type="EMBL" id="KIW29130.1"/>
    </source>
</evidence>
<dbReference type="EMBL" id="KN847042">
    <property type="protein sequence ID" value="KIW29130.1"/>
    <property type="molecule type" value="Genomic_DNA"/>
</dbReference>
<accession>A0A0D2CFX5</accession>
<dbReference type="HOGENOM" id="CLU_006112_0_0_1"/>
<feature type="compositionally biased region" description="Low complexity" evidence="12">
    <location>
        <begin position="442"/>
        <end position="455"/>
    </location>
</feature>
<dbReference type="RefSeq" id="XP_016249346.1">
    <property type="nucleotide sequence ID" value="XM_016391827.1"/>
</dbReference>
<feature type="compositionally biased region" description="Polar residues" evidence="12">
    <location>
        <begin position="275"/>
        <end position="290"/>
    </location>
</feature>
<evidence type="ECO:0000256" key="9">
    <source>
        <dbReference type="ARBA" id="ARBA00023204"/>
    </source>
</evidence>
<reference evidence="13 14" key="1">
    <citation type="submission" date="2015-01" db="EMBL/GenBank/DDBJ databases">
        <title>The Genome Sequence of Cladophialophora immunda CBS83496.</title>
        <authorList>
            <consortium name="The Broad Institute Genomics Platform"/>
            <person name="Cuomo C."/>
            <person name="de Hoog S."/>
            <person name="Gorbushina A."/>
            <person name="Stielow B."/>
            <person name="Teixiera M."/>
            <person name="Abouelleil A."/>
            <person name="Chapman S.B."/>
            <person name="Priest M."/>
            <person name="Young S.K."/>
            <person name="Wortman J."/>
            <person name="Nusbaum C."/>
            <person name="Birren B."/>
        </authorList>
    </citation>
    <scope>NUCLEOTIDE SEQUENCE [LARGE SCALE GENOMIC DNA]</scope>
    <source>
        <strain evidence="13 14">CBS 83496</strain>
    </source>
</reference>
<dbReference type="GO" id="GO:0000724">
    <property type="term" value="P:double-strand break repair via homologous recombination"/>
    <property type="evidence" value="ECO:0007669"/>
    <property type="project" value="TreeGrafter"/>
</dbReference>
<feature type="compositionally biased region" description="Low complexity" evidence="12">
    <location>
        <begin position="150"/>
        <end position="185"/>
    </location>
</feature>
<dbReference type="GO" id="GO:0030915">
    <property type="term" value="C:Smc5-Smc6 complex"/>
    <property type="evidence" value="ECO:0007669"/>
    <property type="project" value="TreeGrafter"/>
</dbReference>
<feature type="compositionally biased region" description="Basic residues" evidence="12">
    <location>
        <begin position="1"/>
        <end position="19"/>
    </location>
</feature>
<keyword evidence="3" id="KW-0158">Chromosome</keyword>
<dbReference type="GO" id="GO:0005524">
    <property type="term" value="F:ATP binding"/>
    <property type="evidence" value="ECO:0007669"/>
    <property type="project" value="UniProtKB-KW"/>
</dbReference>
<evidence type="ECO:0000256" key="11">
    <source>
        <dbReference type="SAM" id="Coils"/>
    </source>
</evidence>
<protein>
    <recommendedName>
        <fullName evidence="15">Chromo domain-containing protein</fullName>
    </recommendedName>
</protein>
<proteinExistence type="predicted"/>
<feature type="compositionally biased region" description="Basic and acidic residues" evidence="12">
    <location>
        <begin position="36"/>
        <end position="58"/>
    </location>
</feature>
<evidence type="ECO:0000256" key="6">
    <source>
        <dbReference type="ARBA" id="ARBA00022840"/>
    </source>
</evidence>
<dbReference type="Gene3D" id="3.40.50.12360">
    <property type="match status" value="1"/>
</dbReference>
<feature type="compositionally biased region" description="Basic residues" evidence="12">
    <location>
        <begin position="300"/>
        <end position="309"/>
    </location>
</feature>
<dbReference type="PANTHER" id="PTHR19306:SF6">
    <property type="entry name" value="STRUCTURAL MAINTENANCE OF CHROMOSOMES PROTEIN 6"/>
    <property type="match status" value="1"/>
</dbReference>
<evidence type="ECO:0000256" key="5">
    <source>
        <dbReference type="ARBA" id="ARBA00022763"/>
    </source>
</evidence>
<dbReference type="STRING" id="569365.A0A0D2CFX5"/>
<gene>
    <name evidence="13" type="ORF">PV07_04967</name>
</gene>
<feature type="compositionally biased region" description="Basic and acidic residues" evidence="12">
    <location>
        <begin position="247"/>
        <end position="258"/>
    </location>
</feature>
<dbReference type="Pfam" id="PF11496">
    <property type="entry name" value="HDA2-3"/>
    <property type="match status" value="1"/>
</dbReference>
<feature type="compositionally biased region" description="Polar residues" evidence="12">
    <location>
        <begin position="1263"/>
        <end position="1273"/>
    </location>
</feature>
<feature type="region of interest" description="Disordered" evidence="12">
    <location>
        <begin position="1256"/>
        <end position="1318"/>
    </location>
</feature>
<feature type="region of interest" description="Disordered" evidence="12">
    <location>
        <begin position="1"/>
        <end position="382"/>
    </location>
</feature>
<evidence type="ECO:0000256" key="10">
    <source>
        <dbReference type="ARBA" id="ARBA00023242"/>
    </source>
</evidence>
<sequence length="1318" mass="146532">MKNRGRKANSQSRKRKRPRSPVEEEDSRYWSVVTLLDHRSNPKTHDQEFLVQWDRDPDTGEDWPPSWQPEHAVTKDLVEDYWKENKKKEAKSNDPESQNVAESKGPAKGKSTAKSKTNTRLTASNPRAILRRGLRSSKDSEQSVNRSQRQTSTPHTLSSSSSKPESQPGQAETVARPLSSAEASPLPSPAPDQNQAVVDSTPPGVRKFLARSGAIDSSGLSSPPDLEPDPEFDPKFDPELGPEPDSEPDHSEPDHPEPDYLEPDYSEVYPESEGSEYNPQSGSEYGSEASTDSKPEVRPKVKPKAKPKAKPASGPALEQAAELEAEPEGELEASPASEFELSTLAESEVSTLPGSDLSARQESIPETVPRTLRTRGRSYSNKVTELYAYTSHEFSGYSRASSFSFSRPSLQGSGRERRRGGEPDHKNEPRFSAEQTEEAHTEASAASSPRSSQRRVSTEPPTAASIFAEETGVESPRPSSIVQPLERRASSHDSLSEEGRTPAIEIARRNFNPTYRLPFLGKSFLVWIPIFDSHPLSEEMNLPTESVINPLAMEPSGSGIVCGGAAETSLYDNALGGSALPIQDSIEEEEHTSNGEQFSSESKASSSQQSVENERDVPQVAGLVQPSLPILGPAEYAISLPCEGKIQSTYSDIIKAKEKAIKKFLSRHESVGSSDGSPTRTQERNDMNELVQHLHDTVTHMDLGLPGMPTHYPGESQEYAAYANYAGSKFSFLGHLVDLLKSIGCSIIVMAREGPIQDLIENYLKTKQITVKRQDRLDRSKPAVPDRISTDFQVELVSTWSTHPVAIYNKPILMIAFDASFDSQDPQVARIRSHFSGRHPALMPVLHLLVANSSEHVDRCLPKSMPSPMRLKALIRATYQAWPNLGGKPIYLPRPTDEPEGRPMDSFDLQRGIRKSAERKLGKLASIVVQAAISPDFDANWNLGLMSELQLTELEETPTKRSGVNTRAETPKEVLTRSRTPVSRADTPSGRKRLLDVDGFLPALQKRQRLTPLRDSAEANSRIDTTNQVAQHQDHVKKLVAEVEMEREARQKAEQDLHHSHGQLAQWKQDHAGVQRRYEKRRTMIRELKQQLEQQKETLQKTIETLTTENKKLREENLAQRQKNAELEKELAAARAEIKAGGGDAAAAEAAREELRTLRSKYAAQEKTLGNTRKDFEFTRIQYQDASEKAAEYARQIRGFEEQVAHLKKQASIERRHLKETNHQNSIKAHLAKIAEQELEHNSQEKLIRKLEEENRNLKRSRGYQTRGSSVQPPGSPGLDGHSGRGTRSRQGSPAPGLFANSHHNSVASRGSLLRHER</sequence>
<dbReference type="InterPro" id="IPR038609">
    <property type="entry name" value="HDA1_su2/3_sf"/>
</dbReference>
<feature type="compositionally biased region" description="Basic and acidic residues" evidence="12">
    <location>
        <begin position="485"/>
        <end position="500"/>
    </location>
</feature>
<keyword evidence="7 11" id="KW-0175">Coiled coil</keyword>
<dbReference type="PANTHER" id="PTHR19306">
    <property type="entry name" value="STRUCTURAL MAINTENANCE OF CHROMOSOMES 5,6 SMC5, SMC6"/>
    <property type="match status" value="1"/>
</dbReference>
<dbReference type="GO" id="GO:0003697">
    <property type="term" value="F:single-stranded DNA binding"/>
    <property type="evidence" value="ECO:0007669"/>
    <property type="project" value="TreeGrafter"/>
</dbReference>
<evidence type="ECO:0000256" key="3">
    <source>
        <dbReference type="ARBA" id="ARBA00022454"/>
    </source>
</evidence>
<feature type="compositionally biased region" description="Basic and acidic residues" evidence="12">
    <location>
        <begin position="72"/>
        <end position="94"/>
    </location>
</feature>
<keyword evidence="9" id="KW-0234">DNA repair</keyword>
<feature type="compositionally biased region" description="Low complexity" evidence="12">
    <location>
        <begin position="397"/>
        <end position="413"/>
    </location>
</feature>
<feature type="compositionally biased region" description="Low complexity" evidence="12">
    <location>
        <begin position="310"/>
        <end position="320"/>
    </location>
</feature>
<organism evidence="13 14">
    <name type="scientific">Cladophialophora immunda</name>
    <dbReference type="NCBI Taxonomy" id="569365"/>
    <lineage>
        <taxon>Eukaryota</taxon>
        <taxon>Fungi</taxon>
        <taxon>Dikarya</taxon>
        <taxon>Ascomycota</taxon>
        <taxon>Pezizomycotina</taxon>
        <taxon>Eurotiomycetes</taxon>
        <taxon>Chaetothyriomycetidae</taxon>
        <taxon>Chaetothyriales</taxon>
        <taxon>Herpotrichiellaceae</taxon>
        <taxon>Cladophialophora</taxon>
    </lineage>
</organism>
<evidence type="ECO:0000256" key="4">
    <source>
        <dbReference type="ARBA" id="ARBA00022741"/>
    </source>
</evidence>
<comment type="subcellular location">
    <subcellularLocation>
        <location evidence="2">Chromosome</location>
    </subcellularLocation>
    <subcellularLocation>
        <location evidence="1">Nucleus</location>
    </subcellularLocation>
</comment>
<dbReference type="GeneID" id="27344161"/>
<keyword evidence="8" id="KW-0233">DNA recombination</keyword>
<dbReference type="GO" id="GO:0035861">
    <property type="term" value="C:site of double-strand break"/>
    <property type="evidence" value="ECO:0007669"/>
    <property type="project" value="TreeGrafter"/>
</dbReference>
<evidence type="ECO:0000256" key="7">
    <source>
        <dbReference type="ARBA" id="ARBA00023054"/>
    </source>
</evidence>
<feature type="region of interest" description="Disordered" evidence="12">
    <location>
        <begin position="588"/>
        <end position="616"/>
    </location>
</feature>